<sequence length="388" mass="43218">MKARRRSTKTVFGFEADMPVPRAYNTFTEDDLRNALGSEQELVKLIQTCIFDPDVWIEQFGESQKNPVLKRALRILVQMGTLCATLTGQCTLAYTQEEVLLDRARLQKSVEKTVFYASDECFVSEFRNNGSAGWTEGRAAIRVVDADAVAVASRLMELRPDHTKPPAVLVFGSKGSPGGGYKRGAGSQEEELVRRSSLMHNLEDPYGLDPARAWAYPLPEFGGVYSPDVAVIRDSEAEGYAFWEEPLYLSFINVAPYANVHVDEINHYGRKATRIVEETARNYRRKMEAILNIARDQGHQSIVLGAFGCTGSLTVTQQVAEMWKEVIDTSPYAFREFFDDISFALPAAHEKMFSGSGAGDDSPNADRPSIATTFADTFGIKIENLDFF</sequence>
<dbReference type="PANTHER" id="PTHR35596:SF1">
    <property type="entry name" value="MICROBIAL-TYPE PARG CATALYTIC DOMAIN-CONTAINING PROTEIN"/>
    <property type="match status" value="1"/>
</dbReference>
<dbReference type="Pfam" id="PF10021">
    <property type="entry name" value="PARG_cat_microb"/>
    <property type="match status" value="1"/>
</dbReference>
<dbReference type="NCBIfam" id="TIGR02452">
    <property type="entry name" value="TIGR02452 family protein"/>
    <property type="match status" value="1"/>
</dbReference>
<dbReference type="Gene3D" id="3.40.220.10">
    <property type="entry name" value="Leucine Aminopeptidase, subunit E, domain 1"/>
    <property type="match status" value="1"/>
</dbReference>
<dbReference type="InterPro" id="IPR012664">
    <property type="entry name" value="CHP02452"/>
</dbReference>
<dbReference type="InterPro" id="IPR019261">
    <property type="entry name" value="PARG_cat_microbial"/>
</dbReference>
<evidence type="ECO:0000313" key="3">
    <source>
        <dbReference type="Proteomes" id="UP001145021"/>
    </source>
</evidence>
<gene>
    <name evidence="2" type="ORF">LPJ64_006103</name>
</gene>
<proteinExistence type="predicted"/>
<evidence type="ECO:0000313" key="2">
    <source>
        <dbReference type="EMBL" id="KAJ1642004.1"/>
    </source>
</evidence>
<dbReference type="PANTHER" id="PTHR35596">
    <property type="entry name" value="DUF2263 DOMAIN-CONTAINING PROTEIN"/>
    <property type="match status" value="1"/>
</dbReference>
<reference evidence="2" key="1">
    <citation type="submission" date="2022-07" db="EMBL/GenBank/DDBJ databases">
        <title>Phylogenomic reconstructions and comparative analyses of Kickxellomycotina fungi.</title>
        <authorList>
            <person name="Reynolds N.K."/>
            <person name="Stajich J.E."/>
            <person name="Barry K."/>
            <person name="Grigoriev I.V."/>
            <person name="Crous P."/>
            <person name="Smith M.E."/>
        </authorList>
    </citation>
    <scope>NUCLEOTIDE SEQUENCE</scope>
    <source>
        <strain evidence="2">NBRC 105413</strain>
    </source>
</reference>
<dbReference type="Proteomes" id="UP001145021">
    <property type="component" value="Unassembled WGS sequence"/>
</dbReference>
<accession>A0A9W7XF64</accession>
<evidence type="ECO:0000259" key="1">
    <source>
        <dbReference type="Pfam" id="PF10021"/>
    </source>
</evidence>
<keyword evidence="3" id="KW-1185">Reference proteome</keyword>
<protein>
    <recommendedName>
        <fullName evidence="1">Microbial-type PARG catalytic domain-containing protein</fullName>
    </recommendedName>
</protein>
<dbReference type="EMBL" id="JANBOH010000515">
    <property type="protein sequence ID" value="KAJ1642004.1"/>
    <property type="molecule type" value="Genomic_DNA"/>
</dbReference>
<dbReference type="InterPro" id="IPR043472">
    <property type="entry name" value="Macro_dom-like"/>
</dbReference>
<dbReference type="AlphaFoldDB" id="A0A9W7XF64"/>
<name>A0A9W7XF64_9FUNG</name>
<comment type="caution">
    <text evidence="2">The sequence shown here is derived from an EMBL/GenBank/DDBJ whole genome shotgun (WGS) entry which is preliminary data.</text>
</comment>
<organism evidence="2 3">
    <name type="scientific">Coemansia asiatica</name>
    <dbReference type="NCBI Taxonomy" id="1052880"/>
    <lineage>
        <taxon>Eukaryota</taxon>
        <taxon>Fungi</taxon>
        <taxon>Fungi incertae sedis</taxon>
        <taxon>Zoopagomycota</taxon>
        <taxon>Kickxellomycotina</taxon>
        <taxon>Kickxellomycetes</taxon>
        <taxon>Kickxellales</taxon>
        <taxon>Kickxellaceae</taxon>
        <taxon>Coemansia</taxon>
    </lineage>
</organism>
<feature type="domain" description="Microbial-type PARG catalytic" evidence="1">
    <location>
        <begin position="96"/>
        <end position="234"/>
    </location>
</feature>